<dbReference type="AlphaFoldDB" id="A0A6L5QHV2"/>
<protein>
    <submittedName>
        <fullName evidence="2">Uncharacterized protein</fullName>
    </submittedName>
</protein>
<evidence type="ECO:0000313" key="2">
    <source>
        <dbReference type="EMBL" id="MRX08541.1"/>
    </source>
</evidence>
<feature type="transmembrane region" description="Helical" evidence="1">
    <location>
        <begin position="177"/>
        <end position="197"/>
    </location>
</feature>
<organism evidence="2 3">
    <name type="scientific">Duganella alba</name>
    <dbReference type="NCBI Taxonomy" id="2666081"/>
    <lineage>
        <taxon>Bacteria</taxon>
        <taxon>Pseudomonadati</taxon>
        <taxon>Pseudomonadota</taxon>
        <taxon>Betaproteobacteria</taxon>
        <taxon>Burkholderiales</taxon>
        <taxon>Oxalobacteraceae</taxon>
        <taxon>Telluria group</taxon>
        <taxon>Duganella</taxon>
    </lineage>
</organism>
<accession>A0A6L5QHV2</accession>
<keyword evidence="1" id="KW-1133">Transmembrane helix</keyword>
<sequence>MSQEIPVQALAAIATLVAALIAGAISFVSLTMTKEQKTSEFRQAWIDALREDLSTFFACARAFARATEERHILGPNYKDQVSFPISDERVSDIRFQIAEVHYRIKLRLNSEEAEHKELMRLMVGAIVEQNKMIQQRGTSDATLKALELAADYASPILKKEWRRVKEGERPFRIARNWMAPAIVLVSVGFIVLIWTGTFKI</sequence>
<keyword evidence="3" id="KW-1185">Reference proteome</keyword>
<keyword evidence="1" id="KW-0472">Membrane</keyword>
<name>A0A6L5QHV2_9BURK</name>
<gene>
    <name evidence="2" type="ORF">GJ697_11895</name>
</gene>
<feature type="transmembrane region" description="Helical" evidence="1">
    <location>
        <begin position="6"/>
        <end position="32"/>
    </location>
</feature>
<evidence type="ECO:0000313" key="3">
    <source>
        <dbReference type="Proteomes" id="UP000481037"/>
    </source>
</evidence>
<keyword evidence="1" id="KW-0812">Transmembrane</keyword>
<dbReference type="RefSeq" id="WP_154365034.1">
    <property type="nucleotide sequence ID" value="NZ_WKJM01000008.1"/>
</dbReference>
<evidence type="ECO:0000256" key="1">
    <source>
        <dbReference type="SAM" id="Phobius"/>
    </source>
</evidence>
<comment type="caution">
    <text evidence="2">The sequence shown here is derived from an EMBL/GenBank/DDBJ whole genome shotgun (WGS) entry which is preliminary data.</text>
</comment>
<dbReference type="EMBL" id="WKJM01000008">
    <property type="protein sequence ID" value="MRX08541.1"/>
    <property type="molecule type" value="Genomic_DNA"/>
</dbReference>
<reference evidence="2 3" key="1">
    <citation type="submission" date="2019-11" db="EMBL/GenBank/DDBJ databases">
        <title>Novel species isolated from a subtropical stream in China.</title>
        <authorList>
            <person name="Lu H."/>
        </authorList>
    </citation>
    <scope>NUCLEOTIDE SEQUENCE [LARGE SCALE GENOMIC DNA]</scope>
    <source>
        <strain evidence="2 3">FT25W</strain>
    </source>
</reference>
<proteinExistence type="predicted"/>
<dbReference type="Proteomes" id="UP000481037">
    <property type="component" value="Unassembled WGS sequence"/>
</dbReference>